<dbReference type="InterPro" id="IPR001647">
    <property type="entry name" value="HTH_TetR"/>
</dbReference>
<dbReference type="InterPro" id="IPR041583">
    <property type="entry name" value="TetR_C_31"/>
</dbReference>
<dbReference type="Pfam" id="PF17940">
    <property type="entry name" value="TetR_C_31"/>
    <property type="match status" value="1"/>
</dbReference>
<keyword evidence="5" id="KW-1185">Reference proteome</keyword>
<evidence type="ECO:0000259" key="3">
    <source>
        <dbReference type="PROSITE" id="PS50977"/>
    </source>
</evidence>
<dbReference type="AlphaFoldDB" id="A0A401Z0Y0"/>
<dbReference type="PROSITE" id="PS50977">
    <property type="entry name" value="HTH_TETR_2"/>
    <property type="match status" value="1"/>
</dbReference>
<keyword evidence="1 2" id="KW-0238">DNA-binding</keyword>
<dbReference type="Proteomes" id="UP000286931">
    <property type="component" value="Unassembled WGS sequence"/>
</dbReference>
<dbReference type="InterPro" id="IPR009057">
    <property type="entry name" value="Homeodomain-like_sf"/>
</dbReference>
<evidence type="ECO:0000256" key="1">
    <source>
        <dbReference type="ARBA" id="ARBA00023125"/>
    </source>
</evidence>
<evidence type="ECO:0000256" key="2">
    <source>
        <dbReference type="PROSITE-ProRule" id="PRU00335"/>
    </source>
</evidence>
<organism evidence="4 5">
    <name type="scientific">Embleya hyalina</name>
    <dbReference type="NCBI Taxonomy" id="516124"/>
    <lineage>
        <taxon>Bacteria</taxon>
        <taxon>Bacillati</taxon>
        <taxon>Actinomycetota</taxon>
        <taxon>Actinomycetes</taxon>
        <taxon>Kitasatosporales</taxon>
        <taxon>Streptomycetaceae</taxon>
        <taxon>Embleya</taxon>
    </lineage>
</organism>
<protein>
    <submittedName>
        <fullName evidence="4">EbrA repressor</fullName>
    </submittedName>
</protein>
<dbReference type="Pfam" id="PF00440">
    <property type="entry name" value="TetR_N"/>
    <property type="match status" value="1"/>
</dbReference>
<dbReference type="SUPFAM" id="SSF46689">
    <property type="entry name" value="Homeodomain-like"/>
    <property type="match status" value="1"/>
</dbReference>
<evidence type="ECO:0000313" key="5">
    <source>
        <dbReference type="Proteomes" id="UP000286931"/>
    </source>
</evidence>
<dbReference type="EMBL" id="BIFH01000040">
    <property type="protein sequence ID" value="GCE00505.1"/>
    <property type="molecule type" value="Genomic_DNA"/>
</dbReference>
<dbReference type="Gene3D" id="1.10.357.10">
    <property type="entry name" value="Tetracycline Repressor, domain 2"/>
    <property type="match status" value="1"/>
</dbReference>
<feature type="DNA-binding region" description="H-T-H motif" evidence="2">
    <location>
        <begin position="20"/>
        <end position="39"/>
    </location>
</feature>
<evidence type="ECO:0000313" key="4">
    <source>
        <dbReference type="EMBL" id="GCE00505.1"/>
    </source>
</evidence>
<sequence>MRIVRGAVQAIAEVGVGNTTHRLVAARAEVPLGATTYYFASLDDLVAAALAYASAETVRMVDDWAARIRGSDDVPRVLATLTAEYLADRPRALVEYELYLAAARSPELRGFARAWVEGVGGFLVDRFGPPAAAAAVAVLDGTMLQVLTLGRPLDEEQLRWSLARCLAS</sequence>
<name>A0A401Z0Y0_9ACTN</name>
<accession>A0A401Z0Y0</accession>
<reference evidence="4 5" key="1">
    <citation type="submission" date="2018-12" db="EMBL/GenBank/DDBJ databases">
        <title>Draft genome sequence of Embleya hyalina NBRC 13850T.</title>
        <authorList>
            <person name="Komaki H."/>
            <person name="Hosoyama A."/>
            <person name="Kimura A."/>
            <person name="Ichikawa N."/>
            <person name="Tamura T."/>
        </authorList>
    </citation>
    <scope>NUCLEOTIDE SEQUENCE [LARGE SCALE GENOMIC DNA]</scope>
    <source>
        <strain evidence="4 5">NBRC 13850</strain>
    </source>
</reference>
<comment type="caution">
    <text evidence="4">The sequence shown here is derived from an EMBL/GenBank/DDBJ whole genome shotgun (WGS) entry which is preliminary data.</text>
</comment>
<feature type="domain" description="HTH tetR-type" evidence="3">
    <location>
        <begin position="1"/>
        <end position="57"/>
    </location>
</feature>
<proteinExistence type="predicted"/>
<gene>
    <name evidence="4" type="ORF">EHYA_08231</name>
</gene>
<dbReference type="GO" id="GO:0003677">
    <property type="term" value="F:DNA binding"/>
    <property type="evidence" value="ECO:0007669"/>
    <property type="project" value="UniProtKB-UniRule"/>
</dbReference>